<keyword evidence="2" id="KW-1185">Reference proteome</keyword>
<evidence type="ECO:0000313" key="1">
    <source>
        <dbReference type="EMBL" id="EYU17428.1"/>
    </source>
</evidence>
<gene>
    <name evidence="1" type="ORF">MIMGU_mgv1a0151801mg</name>
</gene>
<proteinExistence type="predicted"/>
<name>A0A022PRL3_ERYGU</name>
<organism evidence="1 2">
    <name type="scientific">Erythranthe guttata</name>
    <name type="common">Yellow monkey flower</name>
    <name type="synonym">Mimulus guttatus</name>
    <dbReference type="NCBI Taxonomy" id="4155"/>
    <lineage>
        <taxon>Eukaryota</taxon>
        <taxon>Viridiplantae</taxon>
        <taxon>Streptophyta</taxon>
        <taxon>Embryophyta</taxon>
        <taxon>Tracheophyta</taxon>
        <taxon>Spermatophyta</taxon>
        <taxon>Magnoliopsida</taxon>
        <taxon>eudicotyledons</taxon>
        <taxon>Gunneridae</taxon>
        <taxon>Pentapetalae</taxon>
        <taxon>asterids</taxon>
        <taxon>lamiids</taxon>
        <taxon>Lamiales</taxon>
        <taxon>Phrymaceae</taxon>
        <taxon>Erythranthe</taxon>
    </lineage>
</organism>
<reference evidence="1 2" key="1">
    <citation type="journal article" date="2013" name="Proc. Natl. Acad. Sci. U.S.A.">
        <title>Fine-scale variation in meiotic recombination in Mimulus inferred from population shotgun sequencing.</title>
        <authorList>
            <person name="Hellsten U."/>
            <person name="Wright K.M."/>
            <person name="Jenkins J."/>
            <person name="Shu S."/>
            <person name="Yuan Y."/>
            <person name="Wessler S.R."/>
            <person name="Schmutz J."/>
            <person name="Willis J.H."/>
            <person name="Rokhsar D.S."/>
        </authorList>
    </citation>
    <scope>NUCLEOTIDE SEQUENCE [LARGE SCALE GENOMIC DNA]</scope>
    <source>
        <strain evidence="2">cv. DUN x IM62</strain>
    </source>
</reference>
<dbReference type="EMBL" id="KI632373">
    <property type="protein sequence ID" value="EYU17428.1"/>
    <property type="molecule type" value="Genomic_DNA"/>
</dbReference>
<feature type="non-terminal residue" evidence="1">
    <location>
        <position position="1"/>
    </location>
</feature>
<sequence>ITVFSRSSLFTQAEIRRTNAKKELYQKAQMLTVFAFHTPNVSKEDELRLVFCVVDPNQIKQCTTPEEVWRASNPDSYFEVCIPYEVDPITRNAIKERLKNHPRVYVRDGLPGEYQPRERRAANENIFVAAASYVRSFAGFLGVNI</sequence>
<evidence type="ECO:0000313" key="2">
    <source>
        <dbReference type="Proteomes" id="UP000030748"/>
    </source>
</evidence>
<protein>
    <submittedName>
        <fullName evidence="1">Uncharacterized protein</fullName>
    </submittedName>
</protein>
<accession>A0A022PRL3</accession>
<dbReference type="Proteomes" id="UP000030748">
    <property type="component" value="Unassembled WGS sequence"/>
</dbReference>
<dbReference type="AlphaFoldDB" id="A0A022PRL3"/>